<dbReference type="InterPro" id="IPR041805">
    <property type="entry name" value="ASMase/PPN1_MPP"/>
</dbReference>
<keyword evidence="6 13" id="KW-0732">Signal</keyword>
<keyword evidence="11" id="KW-0326">Glycosidase</keyword>
<gene>
    <name evidence="16" type="primary">LOC101851273</name>
</gene>
<keyword evidence="9" id="KW-1015">Disulfide bond</keyword>
<accession>A0ABM0JTP7</accession>
<dbReference type="SUPFAM" id="SSF56300">
    <property type="entry name" value="Metallo-dependent phosphatases"/>
    <property type="match status" value="1"/>
</dbReference>
<evidence type="ECO:0000256" key="5">
    <source>
        <dbReference type="ARBA" id="ARBA00022723"/>
    </source>
</evidence>
<comment type="subcellular location">
    <subcellularLocation>
        <location evidence="2">Secreted</location>
    </subcellularLocation>
</comment>
<evidence type="ECO:0000256" key="9">
    <source>
        <dbReference type="ARBA" id="ARBA00023157"/>
    </source>
</evidence>
<dbReference type="SMART" id="SM00741">
    <property type="entry name" value="SapB"/>
    <property type="match status" value="1"/>
</dbReference>
<evidence type="ECO:0000256" key="4">
    <source>
        <dbReference type="ARBA" id="ARBA00022525"/>
    </source>
</evidence>
<keyword evidence="4" id="KW-0964">Secreted</keyword>
<evidence type="ECO:0000259" key="14">
    <source>
        <dbReference type="PROSITE" id="PS50015"/>
    </source>
</evidence>
<evidence type="ECO:0000256" key="2">
    <source>
        <dbReference type="ARBA" id="ARBA00004613"/>
    </source>
</evidence>
<dbReference type="RefSeq" id="XP_005101263.2">
    <property type="nucleotide sequence ID" value="XM_005101206.3"/>
</dbReference>
<dbReference type="InterPro" id="IPR004843">
    <property type="entry name" value="Calcineurin-like_PHP"/>
</dbReference>
<evidence type="ECO:0000256" key="6">
    <source>
        <dbReference type="ARBA" id="ARBA00022729"/>
    </source>
</evidence>
<evidence type="ECO:0000256" key="10">
    <source>
        <dbReference type="ARBA" id="ARBA00023180"/>
    </source>
</evidence>
<keyword evidence="7" id="KW-0378">Hydrolase</keyword>
<sequence length="784" mass="87464">MKRVTFLALRLLPLLLCGAVVVQTAPPRGLNGDEQSSSSSSSSSSSLSFLSEGLRKWVVEKVDVVGETVSRGGNHPVSFQDGGDVGSRRMAHRVFEVRGQAVSEQANLGLHLQNVPPRFKSHDLVNSDVMTSFDLSAPKPLFRKLDALSSLLSETNAVLSKKLKKVKDVVLRRLSSAVPTPHVESAAPKYETRNRNSQGVDVRISPRVDELVRALTHGVAYSRLVSAGGHWMSGRLGGFVDCELCKLGLTLVQTLVGRNASEEEVVSLATGVCKNLHIETDRVCQGLMREFAPEVIFVLRRLVLSPSEICGLVLGPSCGEPYDPWDGWNVTLPSVPQPPPVYPSPPKKGSPTFKFLHLTDVHFDAAYKPGSNAQCGEPLCCRADSGPVTNKSDGAWKFGDYRRCDTPLWTLENLFSTLAAQKDQYAYVIWTGDLPAHDVWEQPREAQLSSLRTVVALLRKYLPDTPIYPSLGNHESSPVNSFPPPYVKGNNSITWLYDALADSWKNWLPASALETVRKGAYYSVSPHKGFRVVSLNMNYCNNQNWWMLLNMTDPAGELQWLVNTLQAAENVGEKVHILGHIPPGIVDCVKAWSWNYYKIVSRYQNTISGQFFGHTHSDSFEVFYDVETFTIPVGVAYVAPSVTPYSDLNMGYRFYTVDGFYANSSYQVLDHSTYILDLEKAEREGNITWELEYSAKAAYNMSSVYPKDWDQLIEVMKRNTTMLQLYNKFYRKSRDSGACDPTCRTARLCEARSGRSHDPNLCRDLEVTDEKSYAEVMMSQPKYC</sequence>
<keyword evidence="10" id="KW-0325">Glycoprotein</keyword>
<evidence type="ECO:0000256" key="11">
    <source>
        <dbReference type="ARBA" id="ARBA00023295"/>
    </source>
</evidence>
<dbReference type="Proteomes" id="UP000694888">
    <property type="component" value="Unplaced"/>
</dbReference>
<dbReference type="InterPro" id="IPR011001">
    <property type="entry name" value="Saposin-like"/>
</dbReference>
<reference evidence="16" key="1">
    <citation type="submission" date="2025-08" db="UniProtKB">
        <authorList>
            <consortium name="RefSeq"/>
        </authorList>
    </citation>
    <scope>IDENTIFICATION</scope>
</reference>
<protein>
    <submittedName>
        <fullName evidence="16">Sphingomyelin phosphodiesterase</fullName>
    </submittedName>
</protein>
<comment type="cofactor">
    <cofactor evidence="1">
        <name>Zn(2+)</name>
        <dbReference type="ChEBI" id="CHEBI:29105"/>
    </cofactor>
</comment>
<feature type="signal peptide" evidence="13">
    <location>
        <begin position="1"/>
        <end position="24"/>
    </location>
</feature>
<dbReference type="SUPFAM" id="SSF47862">
    <property type="entry name" value="Saposin"/>
    <property type="match status" value="1"/>
</dbReference>
<keyword evidence="8" id="KW-0862">Zinc</keyword>
<dbReference type="PANTHER" id="PTHR10340:SF34">
    <property type="entry name" value="SPHINGOMYELIN PHOSPHODIESTERASE"/>
    <property type="match status" value="1"/>
</dbReference>
<dbReference type="InterPro" id="IPR029052">
    <property type="entry name" value="Metallo-depent_PP-like"/>
</dbReference>
<evidence type="ECO:0000256" key="7">
    <source>
        <dbReference type="ARBA" id="ARBA00022801"/>
    </source>
</evidence>
<dbReference type="Pfam" id="PF19272">
    <property type="entry name" value="ASMase_C"/>
    <property type="match status" value="1"/>
</dbReference>
<evidence type="ECO:0000256" key="3">
    <source>
        <dbReference type="ARBA" id="ARBA00008234"/>
    </source>
</evidence>
<dbReference type="Pfam" id="PF05184">
    <property type="entry name" value="SapB_1"/>
    <property type="match status" value="1"/>
</dbReference>
<comment type="similarity">
    <text evidence="3">Belongs to the acid sphingomyelinase family.</text>
</comment>
<comment type="catalytic activity">
    <reaction evidence="12">
        <text>a sphingomyelin + H2O = phosphocholine + an N-acylsphing-4-enine + H(+)</text>
        <dbReference type="Rhea" id="RHEA:19253"/>
        <dbReference type="ChEBI" id="CHEBI:15377"/>
        <dbReference type="ChEBI" id="CHEBI:15378"/>
        <dbReference type="ChEBI" id="CHEBI:17636"/>
        <dbReference type="ChEBI" id="CHEBI:52639"/>
        <dbReference type="ChEBI" id="CHEBI:295975"/>
        <dbReference type="EC" id="3.1.4.12"/>
    </reaction>
    <physiologicalReaction direction="left-to-right" evidence="12">
        <dbReference type="Rhea" id="RHEA:19254"/>
    </physiologicalReaction>
</comment>
<organism evidence="15 16">
    <name type="scientific">Aplysia californica</name>
    <name type="common">California sea hare</name>
    <dbReference type="NCBI Taxonomy" id="6500"/>
    <lineage>
        <taxon>Eukaryota</taxon>
        <taxon>Metazoa</taxon>
        <taxon>Spiralia</taxon>
        <taxon>Lophotrochozoa</taxon>
        <taxon>Mollusca</taxon>
        <taxon>Gastropoda</taxon>
        <taxon>Heterobranchia</taxon>
        <taxon>Euthyneura</taxon>
        <taxon>Tectipleura</taxon>
        <taxon>Aplysiida</taxon>
        <taxon>Aplysioidea</taxon>
        <taxon>Aplysiidae</taxon>
        <taxon>Aplysia</taxon>
    </lineage>
</organism>
<proteinExistence type="inferred from homology"/>
<keyword evidence="5" id="KW-0479">Metal-binding</keyword>
<dbReference type="Pfam" id="PF00149">
    <property type="entry name" value="Metallophos"/>
    <property type="match status" value="1"/>
</dbReference>
<evidence type="ECO:0000256" key="8">
    <source>
        <dbReference type="ARBA" id="ARBA00022833"/>
    </source>
</evidence>
<evidence type="ECO:0000256" key="1">
    <source>
        <dbReference type="ARBA" id="ARBA00001947"/>
    </source>
</evidence>
<name>A0ABM0JTP7_APLCA</name>
<dbReference type="InterPro" id="IPR045473">
    <property type="entry name" value="ASM_C"/>
</dbReference>
<dbReference type="CDD" id="cd00842">
    <property type="entry name" value="MPP_ASMase"/>
    <property type="match status" value="1"/>
</dbReference>
<dbReference type="InterPro" id="IPR007856">
    <property type="entry name" value="SapB_1"/>
</dbReference>
<dbReference type="GeneID" id="101851273"/>
<dbReference type="Gene3D" id="1.10.225.10">
    <property type="entry name" value="Saposin-like"/>
    <property type="match status" value="1"/>
</dbReference>
<feature type="domain" description="Saposin B-type" evidence="14">
    <location>
        <begin position="238"/>
        <end position="322"/>
    </location>
</feature>
<evidence type="ECO:0000313" key="16">
    <source>
        <dbReference type="RefSeq" id="XP_005101263.2"/>
    </source>
</evidence>
<dbReference type="PANTHER" id="PTHR10340">
    <property type="entry name" value="SPHINGOMYELIN PHOSPHODIESTERASE"/>
    <property type="match status" value="1"/>
</dbReference>
<feature type="chain" id="PRO_5046018539" evidence="13">
    <location>
        <begin position="25"/>
        <end position="784"/>
    </location>
</feature>
<dbReference type="InterPro" id="IPR008139">
    <property type="entry name" value="SaposinB_dom"/>
</dbReference>
<dbReference type="Gene3D" id="3.60.21.10">
    <property type="match status" value="1"/>
</dbReference>
<evidence type="ECO:0000256" key="12">
    <source>
        <dbReference type="ARBA" id="ARBA00047268"/>
    </source>
</evidence>
<evidence type="ECO:0000256" key="13">
    <source>
        <dbReference type="SAM" id="SignalP"/>
    </source>
</evidence>
<dbReference type="PROSITE" id="PS50015">
    <property type="entry name" value="SAP_B"/>
    <property type="match status" value="1"/>
</dbReference>
<keyword evidence="15" id="KW-1185">Reference proteome</keyword>
<evidence type="ECO:0000313" key="15">
    <source>
        <dbReference type="Proteomes" id="UP000694888"/>
    </source>
</evidence>